<dbReference type="Gene3D" id="1.20.1050.10">
    <property type="match status" value="1"/>
</dbReference>
<dbReference type="SFLD" id="SFLDG00358">
    <property type="entry name" value="Main_(cytGST)"/>
    <property type="match status" value="1"/>
</dbReference>
<evidence type="ECO:0000256" key="4">
    <source>
        <dbReference type="ARBA" id="ARBA00047960"/>
    </source>
</evidence>
<comment type="similarity">
    <text evidence="1">Belongs to the GST superfamily. Phi family.</text>
</comment>
<dbReference type="FunFam" id="1.20.1050.10:FF:000004">
    <property type="entry name" value="Glutathione S-transferase F2"/>
    <property type="match status" value="1"/>
</dbReference>
<proteinExistence type="inferred from homology"/>
<dbReference type="CDD" id="cd03053">
    <property type="entry name" value="GST_N_Phi"/>
    <property type="match status" value="1"/>
</dbReference>
<dbReference type="InterPro" id="IPR010987">
    <property type="entry name" value="Glutathione-S-Trfase_C-like"/>
</dbReference>
<dbReference type="PANTHER" id="PTHR43900:SF54">
    <property type="entry name" value="GLUTATHIONE S-TRANSFERASE F12"/>
    <property type="match status" value="1"/>
</dbReference>
<evidence type="ECO:0000259" key="5">
    <source>
        <dbReference type="PROSITE" id="PS50404"/>
    </source>
</evidence>
<dbReference type="SFLD" id="SFLDS00019">
    <property type="entry name" value="Glutathione_Transferase_(cytos"/>
    <property type="match status" value="1"/>
</dbReference>
<dbReference type="InterPro" id="IPR036282">
    <property type="entry name" value="Glutathione-S-Trfase_C_sf"/>
</dbReference>
<dbReference type="InterPro" id="IPR004046">
    <property type="entry name" value="GST_C"/>
</dbReference>
<keyword evidence="3" id="KW-0808">Transferase</keyword>
<dbReference type="GO" id="GO:0004364">
    <property type="term" value="F:glutathione transferase activity"/>
    <property type="evidence" value="ECO:0007669"/>
    <property type="project" value="UniProtKB-EC"/>
</dbReference>
<dbReference type="GO" id="GO:0009636">
    <property type="term" value="P:response to toxic substance"/>
    <property type="evidence" value="ECO:0007669"/>
    <property type="project" value="UniProtKB-ARBA"/>
</dbReference>
<dbReference type="PANTHER" id="PTHR43900">
    <property type="entry name" value="GLUTATHIONE S-TRANSFERASE RHO"/>
    <property type="match status" value="1"/>
</dbReference>
<feature type="domain" description="GST C-terminal" evidence="6">
    <location>
        <begin position="89"/>
        <end position="213"/>
    </location>
</feature>
<dbReference type="SFLD" id="SFLDG01154">
    <property type="entry name" value="Main.5:_Phi-like"/>
    <property type="match status" value="1"/>
</dbReference>
<name>A0A0C9QRC5_9CONI</name>
<protein>
    <recommendedName>
        <fullName evidence="2">glutathione transferase</fullName>
        <ecNumber evidence="2">2.5.1.18</ecNumber>
    </recommendedName>
</protein>
<dbReference type="GO" id="GO:0005737">
    <property type="term" value="C:cytoplasm"/>
    <property type="evidence" value="ECO:0007669"/>
    <property type="project" value="TreeGrafter"/>
</dbReference>
<dbReference type="CDD" id="cd03187">
    <property type="entry name" value="GST_C_Phi"/>
    <property type="match status" value="1"/>
</dbReference>
<dbReference type="InterPro" id="IPR034347">
    <property type="entry name" value="GST_Phi_C"/>
</dbReference>
<evidence type="ECO:0000256" key="2">
    <source>
        <dbReference type="ARBA" id="ARBA00012452"/>
    </source>
</evidence>
<accession>A0A0C9QRC5</accession>
<dbReference type="PROSITE" id="PS50405">
    <property type="entry name" value="GST_CTER"/>
    <property type="match status" value="1"/>
</dbReference>
<dbReference type="Gene3D" id="3.40.30.10">
    <property type="entry name" value="Glutaredoxin"/>
    <property type="match status" value="1"/>
</dbReference>
<comment type="catalytic activity">
    <reaction evidence="4">
        <text>RX + glutathione = an S-substituted glutathione + a halide anion + H(+)</text>
        <dbReference type="Rhea" id="RHEA:16437"/>
        <dbReference type="ChEBI" id="CHEBI:15378"/>
        <dbReference type="ChEBI" id="CHEBI:16042"/>
        <dbReference type="ChEBI" id="CHEBI:17792"/>
        <dbReference type="ChEBI" id="CHEBI:57925"/>
        <dbReference type="ChEBI" id="CHEBI:90779"/>
        <dbReference type="EC" id="2.5.1.18"/>
    </reaction>
</comment>
<dbReference type="AlphaFoldDB" id="A0A0C9QRC5"/>
<dbReference type="InterPro" id="IPR004045">
    <property type="entry name" value="Glutathione_S-Trfase_N"/>
</dbReference>
<sequence>MVVKVHGPPYSSSTRTVLACFVEKGIDFEIVPVDMLKGEQKKPEFLALQPFGKVPVIQDGDLTLFESRAIIRYYAEKYAGQGTSLLGKTLEERALVEQWLEVEGQNYNPHGYHLLMQLVYATKLGMPQDEALIDKSAELLGKVLDVYEERLSKSKYLAGDFYSLADLSHLPFAELIVNATDKGYLIRERKHVNAWWEDISSRPAWKKVMAMAI</sequence>
<dbReference type="GO" id="GO:0006749">
    <property type="term" value="P:glutathione metabolic process"/>
    <property type="evidence" value="ECO:0007669"/>
    <property type="project" value="TreeGrafter"/>
</dbReference>
<dbReference type="Pfam" id="PF00043">
    <property type="entry name" value="GST_C"/>
    <property type="match status" value="1"/>
</dbReference>
<dbReference type="EC" id="2.5.1.18" evidence="2"/>
<evidence type="ECO:0000256" key="3">
    <source>
        <dbReference type="ARBA" id="ARBA00022679"/>
    </source>
</evidence>
<dbReference type="PROSITE" id="PS50404">
    <property type="entry name" value="GST_NTER"/>
    <property type="match status" value="1"/>
</dbReference>
<dbReference type="Pfam" id="PF02798">
    <property type="entry name" value="GST_N"/>
    <property type="match status" value="1"/>
</dbReference>
<dbReference type="EMBL" id="GCHU01012844">
    <property type="protein sequence ID" value="JAG87305.1"/>
    <property type="molecule type" value="Transcribed_RNA"/>
</dbReference>
<evidence type="ECO:0000256" key="1">
    <source>
        <dbReference type="ARBA" id="ARBA00010128"/>
    </source>
</evidence>
<evidence type="ECO:0000313" key="7">
    <source>
        <dbReference type="EMBL" id="JAG87305.1"/>
    </source>
</evidence>
<reference evidence="7" key="1">
    <citation type="submission" date="2015-02" db="EMBL/GenBank/DDBJ databases">
        <title>A transcriptome of Wollemia nobilis - a relic of Gondwana.</title>
        <authorList>
            <person name="Chia J.Y."/>
            <person name="Leong Y.S."/>
            <person name="Abdul Karim S."/>
            <person name="Wan Azmi N."/>
            <person name="Hercus R."/>
            <person name="Croft L."/>
        </authorList>
    </citation>
    <scope>NUCLEOTIDE SEQUENCE</scope>
    <source>
        <strain evidence="7">MaeBrown</strain>
        <tissue evidence="7">Leaf</tissue>
    </source>
</reference>
<evidence type="ECO:0000259" key="6">
    <source>
        <dbReference type="PROSITE" id="PS50405"/>
    </source>
</evidence>
<dbReference type="InterPro" id="IPR040079">
    <property type="entry name" value="Glutathione_S-Trfase"/>
</dbReference>
<dbReference type="InterPro" id="IPR036249">
    <property type="entry name" value="Thioredoxin-like_sf"/>
</dbReference>
<dbReference type="FunFam" id="3.40.30.10:FF:000016">
    <property type="entry name" value="Glutathione S-transferase F2"/>
    <property type="match status" value="1"/>
</dbReference>
<feature type="domain" description="GST N-terminal" evidence="5">
    <location>
        <begin position="1"/>
        <end position="82"/>
    </location>
</feature>
<dbReference type="SUPFAM" id="SSF52833">
    <property type="entry name" value="Thioredoxin-like"/>
    <property type="match status" value="1"/>
</dbReference>
<dbReference type="GO" id="GO:0043295">
    <property type="term" value="F:glutathione binding"/>
    <property type="evidence" value="ECO:0007669"/>
    <property type="project" value="TreeGrafter"/>
</dbReference>
<dbReference type="SUPFAM" id="SSF47616">
    <property type="entry name" value="GST C-terminal domain-like"/>
    <property type="match status" value="1"/>
</dbReference>
<organism evidence="7">
    <name type="scientific">Wollemia nobilis</name>
    <dbReference type="NCBI Taxonomy" id="56998"/>
    <lineage>
        <taxon>Eukaryota</taxon>
        <taxon>Viridiplantae</taxon>
        <taxon>Streptophyta</taxon>
        <taxon>Embryophyta</taxon>
        <taxon>Tracheophyta</taxon>
        <taxon>Spermatophyta</taxon>
        <taxon>Pinopsida</taxon>
        <taxon>Pinidae</taxon>
        <taxon>Conifers II</taxon>
        <taxon>Araucariales</taxon>
        <taxon>Araucariaceae</taxon>
        <taxon>Wollemia</taxon>
    </lineage>
</organism>